<dbReference type="AlphaFoldDB" id="A0A077LVE4"/>
<dbReference type="Proteomes" id="UP000035721">
    <property type="component" value="Unassembled WGS sequence"/>
</dbReference>
<evidence type="ECO:0000259" key="5">
    <source>
        <dbReference type="PROSITE" id="PS50983"/>
    </source>
</evidence>
<keyword evidence="3" id="KW-0813">Transport</keyword>
<keyword evidence="7" id="KW-1185">Reference proteome</keyword>
<reference evidence="6 7" key="1">
    <citation type="journal article" date="2013" name="ISME J.">
        <title>A metabolic model for members of the genus Tetrasphaera involved in enhanced biological phosphorus removal.</title>
        <authorList>
            <person name="Kristiansen R."/>
            <person name="Nguyen H.T.T."/>
            <person name="Saunders A.M."/>
            <person name="Nielsen J.L."/>
            <person name="Wimmer R."/>
            <person name="Le V.Q."/>
            <person name="McIlroy S.J."/>
            <person name="Petrovski S."/>
            <person name="Seviour R.J."/>
            <person name="Calteau A."/>
            <person name="Nielsen K.L."/>
            <person name="Nielsen P.H."/>
        </authorList>
    </citation>
    <scope>NUCLEOTIDE SEQUENCE [LARGE SCALE GENOMIC DNA]</scope>
    <source>
        <strain evidence="6 7">T1-X7</strain>
    </source>
</reference>
<comment type="caution">
    <text evidence="6">The sequence shown here is derived from an EMBL/GenBank/DDBJ whole genome shotgun (WGS) entry which is preliminary data.</text>
</comment>
<dbReference type="EMBL" id="CAJB01000124">
    <property type="protein sequence ID" value="CCH77656.1"/>
    <property type="molecule type" value="Genomic_DNA"/>
</dbReference>
<dbReference type="PANTHER" id="PTHR30532">
    <property type="entry name" value="IRON III DICITRATE-BINDING PERIPLASMIC PROTEIN"/>
    <property type="match status" value="1"/>
</dbReference>
<keyword evidence="4" id="KW-0732">Signal</keyword>
<comment type="similarity">
    <text evidence="2">Belongs to the bacterial solute-binding protein 8 family.</text>
</comment>
<dbReference type="InterPro" id="IPR002491">
    <property type="entry name" value="ABC_transptr_periplasmic_BD"/>
</dbReference>
<feature type="domain" description="Fe/B12 periplasmic-binding" evidence="5">
    <location>
        <begin position="88"/>
        <end position="359"/>
    </location>
</feature>
<proteinExistence type="inferred from homology"/>
<evidence type="ECO:0000256" key="4">
    <source>
        <dbReference type="ARBA" id="ARBA00022729"/>
    </source>
</evidence>
<dbReference type="GO" id="GO:0030288">
    <property type="term" value="C:outer membrane-bounded periplasmic space"/>
    <property type="evidence" value="ECO:0007669"/>
    <property type="project" value="TreeGrafter"/>
</dbReference>
<organism evidence="6 7">
    <name type="scientific">Nostocoides japonicum T1-X7</name>
    <dbReference type="NCBI Taxonomy" id="1194083"/>
    <lineage>
        <taxon>Bacteria</taxon>
        <taxon>Bacillati</taxon>
        <taxon>Actinomycetota</taxon>
        <taxon>Actinomycetes</taxon>
        <taxon>Micrococcales</taxon>
        <taxon>Intrasporangiaceae</taxon>
        <taxon>Nostocoides</taxon>
    </lineage>
</organism>
<dbReference type="OrthoDB" id="9793175at2"/>
<dbReference type="PROSITE" id="PS50983">
    <property type="entry name" value="FE_B12_PBP"/>
    <property type="match status" value="1"/>
</dbReference>
<dbReference type="GO" id="GO:1901678">
    <property type="term" value="P:iron coordination entity transport"/>
    <property type="evidence" value="ECO:0007669"/>
    <property type="project" value="UniProtKB-ARBA"/>
</dbReference>
<dbReference type="PANTHER" id="PTHR30532:SF25">
    <property type="entry name" value="IRON(III) DICITRATE-BINDING PERIPLASMIC PROTEIN"/>
    <property type="match status" value="1"/>
</dbReference>
<dbReference type="STRING" id="1194083.BN12_210024"/>
<evidence type="ECO:0000313" key="6">
    <source>
        <dbReference type="EMBL" id="CCH77656.1"/>
    </source>
</evidence>
<comment type="subcellular location">
    <subcellularLocation>
        <location evidence="1">Cell envelope</location>
    </subcellularLocation>
</comment>
<gene>
    <name evidence="6" type="ORF">BN12_210024</name>
</gene>
<name>A0A077LVE4_9MICO</name>
<sequence length="359" mass="38084">MPLLLEEGLVMPSRTLPVDENPPVVDAFAEIVDELTRRGLLAGGLTAAAALGLSACGTQEPAAPSPTASTRTVRTVDGTVSVPADPRRVVCIDYFTGIFLVELGLTPAGGIDYSWVDDGSMFPAYVPILKRIPSIGEITSTKIEKVTALHPDLILGPTPGSRYDNSKGAMKTLTSVAPVASVDFGATGDWRGPFEQTANLVGRTARLAPLVASYRKAVETAKKTYADVLASTVVSVVDYSQDGVFALDLPRSTDGVVLADLGVRFGTASADNGSSTKELSLELLDELADSDLILYRADASGAPTNGLEKVVTRQAWKDLPAVRAGHTYPIGWADVCTYRWAEAAIADLTRILDTYRRQS</sequence>
<dbReference type="RefSeq" id="WP_048550412.1">
    <property type="nucleotide sequence ID" value="NZ_HF570958.1"/>
</dbReference>
<evidence type="ECO:0000313" key="7">
    <source>
        <dbReference type="Proteomes" id="UP000035721"/>
    </source>
</evidence>
<protein>
    <submittedName>
        <fullName evidence="6">Putative ABC-type Fe3+-siderophore transporter substrate-binding protein</fullName>
    </submittedName>
</protein>
<dbReference type="InterPro" id="IPR051313">
    <property type="entry name" value="Bact_iron-sidero_bind"/>
</dbReference>
<dbReference type="Pfam" id="PF01497">
    <property type="entry name" value="Peripla_BP_2"/>
    <property type="match status" value="1"/>
</dbReference>
<dbReference type="Gene3D" id="3.40.50.1980">
    <property type="entry name" value="Nitrogenase molybdenum iron protein domain"/>
    <property type="match status" value="2"/>
</dbReference>
<evidence type="ECO:0000256" key="1">
    <source>
        <dbReference type="ARBA" id="ARBA00004196"/>
    </source>
</evidence>
<evidence type="ECO:0000256" key="2">
    <source>
        <dbReference type="ARBA" id="ARBA00008814"/>
    </source>
</evidence>
<accession>A0A077LVE4</accession>
<dbReference type="SUPFAM" id="SSF53807">
    <property type="entry name" value="Helical backbone' metal receptor"/>
    <property type="match status" value="1"/>
</dbReference>
<evidence type="ECO:0000256" key="3">
    <source>
        <dbReference type="ARBA" id="ARBA00022448"/>
    </source>
</evidence>